<organism evidence="1 2">
    <name type="scientific">Marasmius crinis-equi</name>
    <dbReference type="NCBI Taxonomy" id="585013"/>
    <lineage>
        <taxon>Eukaryota</taxon>
        <taxon>Fungi</taxon>
        <taxon>Dikarya</taxon>
        <taxon>Basidiomycota</taxon>
        <taxon>Agaricomycotina</taxon>
        <taxon>Agaricomycetes</taxon>
        <taxon>Agaricomycetidae</taxon>
        <taxon>Agaricales</taxon>
        <taxon>Marasmiineae</taxon>
        <taxon>Marasmiaceae</taxon>
        <taxon>Marasmius</taxon>
    </lineage>
</organism>
<dbReference type="EMBL" id="JBAHYK010000208">
    <property type="protein sequence ID" value="KAL0576682.1"/>
    <property type="molecule type" value="Genomic_DNA"/>
</dbReference>
<dbReference type="InterPro" id="IPR042530">
    <property type="entry name" value="EME1/EME2_C"/>
</dbReference>
<proteinExistence type="predicted"/>
<dbReference type="Gene3D" id="1.10.150.670">
    <property type="entry name" value="Crossover junction endonuclease EME1, DNA-binding domain"/>
    <property type="match status" value="1"/>
</dbReference>
<reference evidence="1 2" key="1">
    <citation type="submission" date="2024-02" db="EMBL/GenBank/DDBJ databases">
        <title>A draft genome for the cacao thread blight pathogen Marasmius crinis-equi.</title>
        <authorList>
            <person name="Cohen S.P."/>
            <person name="Baruah I.K."/>
            <person name="Amoako-Attah I."/>
            <person name="Bukari Y."/>
            <person name="Meinhardt L.W."/>
            <person name="Bailey B.A."/>
        </authorList>
    </citation>
    <scope>NUCLEOTIDE SEQUENCE [LARGE SCALE GENOMIC DNA]</scope>
    <source>
        <strain evidence="1 2">GH-76</strain>
    </source>
</reference>
<evidence type="ECO:0000313" key="1">
    <source>
        <dbReference type="EMBL" id="KAL0576682.1"/>
    </source>
</evidence>
<dbReference type="Proteomes" id="UP001465976">
    <property type="component" value="Unassembled WGS sequence"/>
</dbReference>
<gene>
    <name evidence="1" type="ORF">V5O48_005309</name>
</gene>
<protein>
    <submittedName>
        <fullName evidence="1">Uncharacterized protein</fullName>
    </submittedName>
</protein>
<sequence>MDIVLSNSLITQHPDTPAQLTDIITREQSDDLLRVITSQAPGLKSIYWQLSGSSVQESTSVDLSRVVLWIDDEDLDEVAAGKVEHDLQHFQNTKRKLTILFPGFDHSDREDLLSSLIPRLEMRVVQQDSPLFTNQLKCTYIRALLQLDGVSVPQVKRVVERFPSWSTLHEYLQEAPDGALPDDREDTWIWEQLRNL</sequence>
<evidence type="ECO:0000313" key="2">
    <source>
        <dbReference type="Proteomes" id="UP001465976"/>
    </source>
</evidence>
<name>A0ABR3FMT2_9AGAR</name>
<accession>A0ABR3FMT2</accession>
<comment type="caution">
    <text evidence="1">The sequence shown here is derived from an EMBL/GenBank/DDBJ whole genome shotgun (WGS) entry which is preliminary data.</text>
</comment>
<keyword evidence="2" id="KW-1185">Reference proteome</keyword>